<dbReference type="PATRIC" id="fig|148604.4.peg.914"/>
<feature type="transmembrane region" description="Helical" evidence="1">
    <location>
        <begin position="21"/>
        <end position="39"/>
    </location>
</feature>
<protein>
    <submittedName>
        <fullName evidence="2">Uncharacterized protein</fullName>
    </submittedName>
</protein>
<keyword evidence="1" id="KW-0812">Transmembrane</keyword>
<comment type="caution">
    <text evidence="2">The sequence shown here is derived from an EMBL/GenBank/DDBJ whole genome shotgun (WGS) entry which is preliminary data.</text>
</comment>
<evidence type="ECO:0000256" key="1">
    <source>
        <dbReference type="SAM" id="Phobius"/>
    </source>
</evidence>
<reference evidence="2 3" key="1">
    <citation type="journal article" date="2015" name="Genome Announc.">
        <title>Expanding the biotechnology potential of lactobacilli through comparative genomics of 213 strains and associated genera.</title>
        <authorList>
            <person name="Sun Z."/>
            <person name="Harris H.M."/>
            <person name="McCann A."/>
            <person name="Guo C."/>
            <person name="Argimon S."/>
            <person name="Zhang W."/>
            <person name="Yang X."/>
            <person name="Jeffery I.B."/>
            <person name="Cooney J.C."/>
            <person name="Kagawa T.F."/>
            <person name="Liu W."/>
            <person name="Song Y."/>
            <person name="Salvetti E."/>
            <person name="Wrobel A."/>
            <person name="Rasinkangas P."/>
            <person name="Parkhill J."/>
            <person name="Rea M.C."/>
            <person name="O'Sullivan O."/>
            <person name="Ritari J."/>
            <person name="Douillard F.P."/>
            <person name="Paul Ross R."/>
            <person name="Yang R."/>
            <person name="Briner A.E."/>
            <person name="Felis G.E."/>
            <person name="de Vos W.M."/>
            <person name="Barrangou R."/>
            <person name="Klaenhammer T.R."/>
            <person name="Caufield P.W."/>
            <person name="Cui Y."/>
            <person name="Zhang H."/>
            <person name="O'Toole P.W."/>
        </authorList>
    </citation>
    <scope>NUCLEOTIDE SEQUENCE [LARGE SCALE GENOMIC DNA]</scope>
    <source>
        <strain evidence="2 3">DSM 14792</strain>
    </source>
</reference>
<organism evidence="2 3">
    <name type="scientific">Limosilactobacillus ingluviei</name>
    <dbReference type="NCBI Taxonomy" id="148604"/>
    <lineage>
        <taxon>Bacteria</taxon>
        <taxon>Bacillati</taxon>
        <taxon>Bacillota</taxon>
        <taxon>Bacilli</taxon>
        <taxon>Lactobacillales</taxon>
        <taxon>Lactobacillaceae</taxon>
        <taxon>Limosilactobacillus</taxon>
    </lineage>
</organism>
<dbReference type="AlphaFoldDB" id="A0A0R2GXD4"/>
<dbReference type="Proteomes" id="UP000051639">
    <property type="component" value="Unassembled WGS sequence"/>
</dbReference>
<gene>
    <name evidence="2" type="ORF">IV41_GL000881</name>
</gene>
<keyword evidence="1" id="KW-1133">Transmembrane helix</keyword>
<dbReference type="RefSeq" id="WP_056994561.1">
    <property type="nucleotide sequence ID" value="NZ_JQBA01000024.1"/>
</dbReference>
<evidence type="ECO:0000313" key="2">
    <source>
        <dbReference type="EMBL" id="KRN44038.1"/>
    </source>
</evidence>
<accession>A0A0R2GXD4</accession>
<sequence length="212" mass="23813">MQNPYKRHQPSPPKWAEPTRIIFLLGIVTIISGIVFYAMNTKNSIQKYNSDVTRLAEAKKRAANQSPTNYVITSGKLNLHAKETQLSDQYTKISQEIFGGYDKPEEYHKHKNEITKYFSSSGYQQLQQILIGGSKSNSFVVPTKNTGVRVAFSSFNPSSNRLSMVVYTTFDIDLHGGDNDNSPHKGVCYMNITYDLKSDSAQSITIQNSTVN</sequence>
<keyword evidence="1" id="KW-0472">Membrane</keyword>
<evidence type="ECO:0000313" key="3">
    <source>
        <dbReference type="Proteomes" id="UP000051639"/>
    </source>
</evidence>
<dbReference type="EMBL" id="JQBA01000024">
    <property type="protein sequence ID" value="KRN44038.1"/>
    <property type="molecule type" value="Genomic_DNA"/>
</dbReference>
<keyword evidence="3" id="KW-1185">Reference proteome</keyword>
<name>A0A0R2GXD4_9LACO</name>
<proteinExistence type="predicted"/>